<comment type="caution">
    <text evidence="1">The sequence shown here is derived from an EMBL/GenBank/DDBJ whole genome shotgun (WGS) entry which is preliminary data.</text>
</comment>
<dbReference type="EMBL" id="RBAN01000005">
    <property type="protein sequence ID" value="RKN52095.1"/>
    <property type="molecule type" value="Genomic_DNA"/>
</dbReference>
<organism evidence="1 2">
    <name type="scientific">Micromonospora costi</name>
    <dbReference type="NCBI Taxonomy" id="1530042"/>
    <lineage>
        <taxon>Bacteria</taxon>
        <taxon>Bacillati</taxon>
        <taxon>Actinomycetota</taxon>
        <taxon>Actinomycetes</taxon>
        <taxon>Micromonosporales</taxon>
        <taxon>Micromonosporaceae</taxon>
        <taxon>Micromonospora</taxon>
    </lineage>
</organism>
<proteinExistence type="predicted"/>
<gene>
    <name evidence="1" type="ORF">D7193_26390</name>
</gene>
<dbReference type="Proteomes" id="UP000279968">
    <property type="component" value="Unassembled WGS sequence"/>
</dbReference>
<evidence type="ECO:0000313" key="2">
    <source>
        <dbReference type="Proteomes" id="UP000279968"/>
    </source>
</evidence>
<protein>
    <submittedName>
        <fullName evidence="1">Uncharacterized protein</fullName>
    </submittedName>
</protein>
<dbReference type="OrthoDB" id="9757728at2"/>
<reference evidence="1 2" key="1">
    <citation type="journal article" date="2015" name="Int. J. Syst. Evol. Microbiol.">
        <title>Micromonospora costi sp. nov., isolated from a leaf of Costus speciosus.</title>
        <authorList>
            <person name="Thawai C."/>
        </authorList>
    </citation>
    <scope>NUCLEOTIDE SEQUENCE [LARGE SCALE GENOMIC DNA]</scope>
    <source>
        <strain evidence="1 2">CS1-12</strain>
    </source>
</reference>
<keyword evidence="2" id="KW-1185">Reference proteome</keyword>
<name>A0A3A9ZV05_9ACTN</name>
<evidence type="ECO:0000313" key="1">
    <source>
        <dbReference type="EMBL" id="RKN52095.1"/>
    </source>
</evidence>
<dbReference type="RefSeq" id="WP_120782326.1">
    <property type="nucleotide sequence ID" value="NZ_JBHLUP010000005.1"/>
</dbReference>
<sequence length="1430" mass="152448">MTTWTLGADHPLALFPVRVETRFVGTDLRVRIYPGDFHVDTHEPELTGTERDWGRRYWAELAAATTAAAAQAAWDRLVAGFGPERAAWVARQLEPTSTQPVPEPPSRPAAWSRAPVATGLPTRWHVTALIPGQAPVTRISAEVARPLQVGPSPTPPPAGGPAGPVEPGLLWLTDYQTAVDAGMAVTLPVGAAQQVTRLLVFGVRENVTAGQGADLLGKMLDAQYYTGGLGFVPHGTPTNNTDTATSGYSRQDPAYRSAYRFVAGRGRQAAAAGSNAAATARALGLRADAVAATEPLPAGRSLLISRGADRLEETAARAMNTALWGATWGYHLWQIMAPVLGDDDIRYGRQHFLDHVRAGGPLPALRAGRQPYGLLPVTALAQWAPREATGAPAARDQALLDLLRQLQSTVWRPAAARLPALDGTETAVAPDDRQKLLVQILGMAPVTRQFRARPVLGPEYVENLWRFMRLQLPDTFPENQSGRARALLERLGRSTWRPRGAGMVYGNDSFPLTAPLVLAGHADGVVAYLDLLRAGTPYRDLVNLPDFTVGGARTPLLYRLLRHALLTELSLAAARILRRQGNLPAGADAEPELVDIRPDITTPTAWRRLDAPAPGGGTLGAYLLRPESATDVDGQEVHQVRAALGVLRDVPVDGLERLLGETLDLASHRLDAWLTSYATKRLAWLRARNPNGVHVGAYGWVENLRRRGGASGLGGQAEPVVDPDSVGFVHAPSLPQAVTAAVLRSGYRTHAGAAGGPNPLAVDLSSDRVRLATWLLDGIRQGQDLAALLGYRFERGLHDDPGTVPLDAYIARFRQLAPIRLTRVDADRGPTEVVAAHDVVDGLELHRLWKAGRIDWNGDPELPDVGSGDHRRLLAVLAALDDAVDALSDALLAESVHHAVQGNPMRAGATLDAASRGEAPPPELEVVRTPRSGVAVTHRLLVAMRPQAAPPDDWPVDARQVRAAAEPAVNAWAASLLSPPAGVRVGVRWQHPGTGDVLARTETTLDRLRLSPLDYLHLPEQDDTAAQSELELRLARSLGQPPDGVPADAVLRLDFGRPPHWEAHVLSVAEFLETVRALRQVIRSARPLNAADLQDPSNPTPAVLDEEDLRARATSAATALAAVATRLAAESTADQEEGLLRAASFGVQGALPPPGPVSGPALTAQVGAVRDEVSRRLAAEADLRAGFDRAAADPQQRRDHDLDRLRAVLGPDFTAVATFRLADPAPLTEALRVTDAPDDQPLATEDWLARAATVRPGAERLATALTYAEAAGRGGTGRLVAAQFRQDDDEPWVGLNPPPALPGGSRVSLVLHLSAPLDTAGPVAGLAVDDWVEILPGATETTGVAFNVDAPSAAAPQAVLLAVSPDARPAWSSELVQDILDETRDLARLRAVDLDVLGDVGQFLPALYVADNQGDEAVSTDFSRGEPARS</sequence>
<accession>A0A3A9ZV05</accession>